<evidence type="ECO:0000313" key="1">
    <source>
        <dbReference type="EMBL" id="KAI9511381.1"/>
    </source>
</evidence>
<gene>
    <name evidence="1" type="ORF">F5148DRAFT_1366027</name>
</gene>
<keyword evidence="2" id="KW-1185">Reference proteome</keyword>
<proteinExistence type="predicted"/>
<comment type="caution">
    <text evidence="1">The sequence shown here is derived from an EMBL/GenBank/DDBJ whole genome shotgun (WGS) entry which is preliminary data.</text>
</comment>
<dbReference type="Proteomes" id="UP001207468">
    <property type="component" value="Unassembled WGS sequence"/>
</dbReference>
<name>A0ACC0UJH2_9AGAM</name>
<sequence length="383" mass="41158">MPHTLLVSFSLLALVVTARPIVPVSDHSQPAGVQSAIKAIFEERTKQSTFDPFGFTQDHVDIHLISDEGQQAVLSQLDGGAIKALVPLEGTENGFPPEVQSLREMLGGSSHLDDIEGTFSDEPTNNVDISAHAVDTEELPPSELTFTSLSPWESARVLTRLSLTSLLAMYTFISLAAVLYAFYVVRGFLVSRREVKKPPLCPGEVASGHADEKTATQGRAPDVGPVLDRGSPQASYPPTGVLVDINEDVLMAEDRCALPRATQSEAIEKPWLVPLPPSPTSSPLWRTARLEEVVSTEGSSQPAWAMVASDAREQRRPDAPAGNPAVAVDLAFVMQMGTGFGVAGDAAWLMRFVMALFGWVAMLVGGGGERQPLARGQRRLVEL</sequence>
<accession>A0ACC0UJH2</accession>
<evidence type="ECO:0000313" key="2">
    <source>
        <dbReference type="Proteomes" id="UP001207468"/>
    </source>
</evidence>
<reference evidence="1" key="1">
    <citation type="submission" date="2021-03" db="EMBL/GenBank/DDBJ databases">
        <title>Evolutionary priming and transition to the ectomycorrhizal habit in an iconic lineage of mushroom-forming fungi: is preadaptation a requirement?</title>
        <authorList>
            <consortium name="DOE Joint Genome Institute"/>
            <person name="Looney B.P."/>
            <person name="Miyauchi S."/>
            <person name="Morin E."/>
            <person name="Drula E."/>
            <person name="Courty P.E."/>
            <person name="Chicoki N."/>
            <person name="Fauchery L."/>
            <person name="Kohler A."/>
            <person name="Kuo A."/>
            <person name="LaButti K."/>
            <person name="Pangilinan J."/>
            <person name="Lipzen A."/>
            <person name="Riley R."/>
            <person name="Andreopoulos W."/>
            <person name="He G."/>
            <person name="Johnson J."/>
            <person name="Barry K.W."/>
            <person name="Grigoriev I.V."/>
            <person name="Nagy L."/>
            <person name="Hibbett D."/>
            <person name="Henrissat B."/>
            <person name="Matheny P.B."/>
            <person name="Labbe J."/>
            <person name="Martin A.F."/>
        </authorList>
    </citation>
    <scope>NUCLEOTIDE SEQUENCE</scope>
    <source>
        <strain evidence="1">BPL698</strain>
    </source>
</reference>
<protein>
    <submittedName>
        <fullName evidence="1">Uncharacterized protein</fullName>
    </submittedName>
</protein>
<dbReference type="EMBL" id="JAGFNK010000023">
    <property type="protein sequence ID" value="KAI9511381.1"/>
    <property type="molecule type" value="Genomic_DNA"/>
</dbReference>
<organism evidence="1 2">
    <name type="scientific">Russula earlei</name>
    <dbReference type="NCBI Taxonomy" id="71964"/>
    <lineage>
        <taxon>Eukaryota</taxon>
        <taxon>Fungi</taxon>
        <taxon>Dikarya</taxon>
        <taxon>Basidiomycota</taxon>
        <taxon>Agaricomycotina</taxon>
        <taxon>Agaricomycetes</taxon>
        <taxon>Russulales</taxon>
        <taxon>Russulaceae</taxon>
        <taxon>Russula</taxon>
    </lineage>
</organism>